<dbReference type="FunFam" id="3.50.50.60:FF:000129">
    <property type="entry name" value="Kynurenine 3-monooxygenase"/>
    <property type="match status" value="1"/>
</dbReference>
<comment type="catalytic activity">
    <reaction evidence="10 11">
        <text>L-kynurenine + NADPH + O2 + H(+) = 3-hydroxy-L-kynurenine + NADP(+) + H2O</text>
        <dbReference type="Rhea" id="RHEA:20545"/>
        <dbReference type="ChEBI" id="CHEBI:15377"/>
        <dbReference type="ChEBI" id="CHEBI:15378"/>
        <dbReference type="ChEBI" id="CHEBI:15379"/>
        <dbReference type="ChEBI" id="CHEBI:57783"/>
        <dbReference type="ChEBI" id="CHEBI:57959"/>
        <dbReference type="ChEBI" id="CHEBI:58125"/>
        <dbReference type="ChEBI" id="CHEBI:58349"/>
        <dbReference type="EC" id="1.14.13.9"/>
    </reaction>
</comment>
<gene>
    <name evidence="11" type="primary">BNA4</name>
    <name evidence="14" type="ORF">L873DRAFT_1709371</name>
</gene>
<comment type="cofactor">
    <cofactor evidence="1 11">
        <name>FAD</name>
        <dbReference type="ChEBI" id="CHEBI:57692"/>
    </cofactor>
</comment>
<dbReference type="GO" id="GO:0005741">
    <property type="term" value="C:mitochondrial outer membrane"/>
    <property type="evidence" value="ECO:0007669"/>
    <property type="project" value="UniProtKB-SubCell"/>
</dbReference>
<keyword evidence="12" id="KW-0812">Transmembrane</keyword>
<dbReference type="InterPro" id="IPR027545">
    <property type="entry name" value="Kynurenine_monooxygenase"/>
</dbReference>
<keyword evidence="12" id="KW-1133">Transmembrane helix</keyword>
<evidence type="ECO:0000256" key="4">
    <source>
        <dbReference type="ARBA" id="ARBA00022787"/>
    </source>
</evidence>
<dbReference type="SUPFAM" id="SSF51905">
    <property type="entry name" value="FAD/NAD(P)-binding domain"/>
    <property type="match status" value="1"/>
</dbReference>
<dbReference type="GO" id="GO:0034354">
    <property type="term" value="P:'de novo' NAD+ biosynthetic process from L-tryptophan"/>
    <property type="evidence" value="ECO:0007669"/>
    <property type="project" value="UniProtKB-UniRule"/>
</dbReference>
<dbReference type="AlphaFoldDB" id="A0A3N4JFE9"/>
<evidence type="ECO:0000256" key="10">
    <source>
        <dbReference type="ARBA" id="ARBA00047818"/>
    </source>
</evidence>
<dbReference type="GO" id="GO:0004502">
    <property type="term" value="F:kynurenine 3-monooxygenase activity"/>
    <property type="evidence" value="ECO:0007669"/>
    <property type="project" value="UniProtKB-UniRule"/>
</dbReference>
<reference evidence="14 15" key="1">
    <citation type="journal article" date="2018" name="Nat. Ecol. Evol.">
        <title>Pezizomycetes genomes reveal the molecular basis of ectomycorrhizal truffle lifestyle.</title>
        <authorList>
            <person name="Murat C."/>
            <person name="Payen T."/>
            <person name="Noel B."/>
            <person name="Kuo A."/>
            <person name="Morin E."/>
            <person name="Chen J."/>
            <person name="Kohler A."/>
            <person name="Krizsan K."/>
            <person name="Balestrini R."/>
            <person name="Da Silva C."/>
            <person name="Montanini B."/>
            <person name="Hainaut M."/>
            <person name="Levati E."/>
            <person name="Barry K.W."/>
            <person name="Belfiori B."/>
            <person name="Cichocki N."/>
            <person name="Clum A."/>
            <person name="Dockter R.B."/>
            <person name="Fauchery L."/>
            <person name="Guy J."/>
            <person name="Iotti M."/>
            <person name="Le Tacon F."/>
            <person name="Lindquist E.A."/>
            <person name="Lipzen A."/>
            <person name="Malagnac F."/>
            <person name="Mello A."/>
            <person name="Molinier V."/>
            <person name="Miyauchi S."/>
            <person name="Poulain J."/>
            <person name="Riccioni C."/>
            <person name="Rubini A."/>
            <person name="Sitrit Y."/>
            <person name="Splivallo R."/>
            <person name="Traeger S."/>
            <person name="Wang M."/>
            <person name="Zifcakova L."/>
            <person name="Wipf D."/>
            <person name="Zambonelli A."/>
            <person name="Paolocci F."/>
            <person name="Nowrousian M."/>
            <person name="Ottonello S."/>
            <person name="Baldrian P."/>
            <person name="Spatafora J.W."/>
            <person name="Henrissat B."/>
            <person name="Nagy L.G."/>
            <person name="Aury J.M."/>
            <person name="Wincker P."/>
            <person name="Grigoriev I.V."/>
            <person name="Bonfante P."/>
            <person name="Martin F.M."/>
        </authorList>
    </citation>
    <scope>NUCLEOTIDE SEQUENCE [LARGE SCALE GENOMIC DNA]</scope>
    <source>
        <strain evidence="14 15">120613-1</strain>
    </source>
</reference>
<evidence type="ECO:0000256" key="3">
    <source>
        <dbReference type="ARBA" id="ARBA00022642"/>
    </source>
</evidence>
<dbReference type="PANTHER" id="PTHR46028:SF2">
    <property type="entry name" value="KYNURENINE 3-MONOOXYGENASE"/>
    <property type="match status" value="1"/>
</dbReference>
<dbReference type="Pfam" id="PF01494">
    <property type="entry name" value="FAD_binding_3"/>
    <property type="match status" value="1"/>
</dbReference>
<evidence type="ECO:0000256" key="11">
    <source>
        <dbReference type="HAMAP-Rule" id="MF_03018"/>
    </source>
</evidence>
<dbReference type="OrthoDB" id="10053569at2759"/>
<feature type="transmembrane region" description="Helical" evidence="12">
    <location>
        <begin position="437"/>
        <end position="455"/>
    </location>
</feature>
<keyword evidence="15" id="KW-1185">Reference proteome</keyword>
<keyword evidence="6 11" id="KW-0521">NADP</keyword>
<dbReference type="GO" id="GO:0071949">
    <property type="term" value="F:FAD binding"/>
    <property type="evidence" value="ECO:0007669"/>
    <property type="project" value="InterPro"/>
</dbReference>
<dbReference type="HAMAP" id="MF_01971">
    <property type="entry name" value="Kynurenine_monooxygenase"/>
    <property type="match status" value="1"/>
</dbReference>
<dbReference type="InterPro" id="IPR036188">
    <property type="entry name" value="FAD/NAD-bd_sf"/>
</dbReference>
<dbReference type="PRINTS" id="PR00420">
    <property type="entry name" value="RNGMNOXGNASE"/>
</dbReference>
<dbReference type="STRING" id="1336337.A0A3N4JFE9"/>
<name>A0A3N4JFE9_9PEZI</name>
<dbReference type="Gene3D" id="3.50.50.60">
    <property type="entry name" value="FAD/NAD(P)-binding domain"/>
    <property type="match status" value="1"/>
</dbReference>
<dbReference type="UniPathway" id="UPA00253">
    <property type="reaction ID" value="UER00328"/>
</dbReference>
<dbReference type="GO" id="GO:0070189">
    <property type="term" value="P:kynurenine metabolic process"/>
    <property type="evidence" value="ECO:0007669"/>
    <property type="project" value="TreeGrafter"/>
</dbReference>
<dbReference type="EMBL" id="ML120470">
    <property type="protein sequence ID" value="RPA92564.1"/>
    <property type="molecule type" value="Genomic_DNA"/>
</dbReference>
<keyword evidence="9 11" id="KW-0496">Mitochondrion</keyword>
<keyword evidence="3 11" id="KW-0662">Pyridine nucleotide biosynthesis</keyword>
<evidence type="ECO:0000313" key="15">
    <source>
        <dbReference type="Proteomes" id="UP000276215"/>
    </source>
</evidence>
<keyword evidence="4 11" id="KW-1000">Mitochondrion outer membrane</keyword>
<feature type="domain" description="FAD-binding" evidence="13">
    <location>
        <begin position="11"/>
        <end position="367"/>
    </location>
</feature>
<keyword evidence="11 12" id="KW-0472">Membrane</keyword>
<keyword evidence="2 11" id="KW-0285">Flavoprotein</keyword>
<comment type="subcellular location">
    <subcellularLocation>
        <location evidence="11">Mitochondrion outer membrane</location>
    </subcellularLocation>
</comment>
<keyword evidence="5 11" id="KW-0274">FAD</keyword>
<comment type="similarity">
    <text evidence="11">Belongs to the aromatic-ring hydroxylase family. KMO subfamily.</text>
</comment>
<evidence type="ECO:0000256" key="8">
    <source>
        <dbReference type="ARBA" id="ARBA00023033"/>
    </source>
</evidence>
<dbReference type="InterPro" id="IPR002938">
    <property type="entry name" value="FAD-bd"/>
</dbReference>
<dbReference type="EC" id="1.14.13.9" evidence="11"/>
<dbReference type="GO" id="GO:0043420">
    <property type="term" value="P:anthranilate metabolic process"/>
    <property type="evidence" value="ECO:0007669"/>
    <property type="project" value="UniProtKB-UniRule"/>
</dbReference>
<proteinExistence type="inferred from homology"/>
<evidence type="ECO:0000259" key="13">
    <source>
        <dbReference type="Pfam" id="PF01494"/>
    </source>
</evidence>
<dbReference type="PANTHER" id="PTHR46028">
    <property type="entry name" value="KYNURENINE 3-MONOOXYGENASE"/>
    <property type="match status" value="1"/>
</dbReference>
<organism evidence="14 15">
    <name type="scientific">Choiromyces venosus 120613-1</name>
    <dbReference type="NCBI Taxonomy" id="1336337"/>
    <lineage>
        <taxon>Eukaryota</taxon>
        <taxon>Fungi</taxon>
        <taxon>Dikarya</taxon>
        <taxon>Ascomycota</taxon>
        <taxon>Pezizomycotina</taxon>
        <taxon>Pezizomycetes</taxon>
        <taxon>Pezizales</taxon>
        <taxon>Tuberaceae</taxon>
        <taxon>Choiromyces</taxon>
    </lineage>
</organism>
<evidence type="ECO:0000256" key="5">
    <source>
        <dbReference type="ARBA" id="ARBA00022827"/>
    </source>
</evidence>
<evidence type="ECO:0000313" key="14">
    <source>
        <dbReference type="EMBL" id="RPA92564.1"/>
    </source>
</evidence>
<dbReference type="Proteomes" id="UP000276215">
    <property type="component" value="Unassembled WGS sequence"/>
</dbReference>
<evidence type="ECO:0000256" key="12">
    <source>
        <dbReference type="SAM" id="Phobius"/>
    </source>
</evidence>
<dbReference type="GO" id="GO:0019805">
    <property type="term" value="P:quinolinate biosynthetic process"/>
    <property type="evidence" value="ECO:0007669"/>
    <property type="project" value="UniProtKB-UniRule"/>
</dbReference>
<comment type="function">
    <text evidence="11">Catalyzes the hydroxylation of L-kynurenine (L-Kyn) to form 3-hydroxy-L-kynurenine (L-3OHKyn). Required for synthesis of quinolinic acid.</text>
</comment>
<evidence type="ECO:0000256" key="7">
    <source>
        <dbReference type="ARBA" id="ARBA00023002"/>
    </source>
</evidence>
<evidence type="ECO:0000256" key="9">
    <source>
        <dbReference type="ARBA" id="ARBA00023128"/>
    </source>
</evidence>
<accession>A0A3N4JFE9</accession>
<keyword evidence="7 11" id="KW-0560">Oxidoreductase</keyword>
<evidence type="ECO:0000256" key="2">
    <source>
        <dbReference type="ARBA" id="ARBA00022630"/>
    </source>
</evidence>
<evidence type="ECO:0000256" key="1">
    <source>
        <dbReference type="ARBA" id="ARBA00001974"/>
    </source>
</evidence>
<dbReference type="GO" id="GO:0006569">
    <property type="term" value="P:L-tryptophan catabolic process"/>
    <property type="evidence" value="ECO:0007669"/>
    <property type="project" value="UniProtKB-UniRule"/>
</dbReference>
<sequence length="472" mass="53425">MDSESPATRKKVIVVGAGPVGALAALYFSHAGWEVEVYELRGVIDLRLPENLSLNFSKSINLALSERGINGLKNLGDGGKLLEEVLSETIPMYGRMIHTGVPGEKGESQKYDVHGNFIRSADRARLNVQLLDALALKDVKLFFHHGLRGLNLDANTAEFEKKDGSGEKVTVHADLIVGADGAHSATRRLLQKSVRMYYEQIYIETLWQEYEIPPHKETGDFKIDANHLHIWPKKDFMFIAIPSIDKTFTCTLFMEQWRFDAIGESKEDLLAFFKENFEEVIDLVGEESLVEQYMNHQKLPLISIKCRPYHYKDRCVIIGDAAHAMVPFYGQGMNAGFEDVSVLFEHINENPGSMADALDSYSAYRVPDGHMINELAMQNHIEMRSAVTSKTYLLRKAVEEALYAHVPWLGVRTMYSMVSFSNIRYTEVVERARRQRMWLNVTGAGLLVMGSFWGIKNIVRMGIIWMVKAGVR</sequence>
<comment type="pathway">
    <text evidence="11">Cofactor biosynthesis; NAD(+) biosynthesis; quinolinate from L-kynurenine: step 1/3.</text>
</comment>
<protein>
    <recommendedName>
        <fullName evidence="11">Kynurenine 3-monooxygenase</fullName>
        <ecNumber evidence="11">1.14.13.9</ecNumber>
    </recommendedName>
    <alternativeName>
        <fullName evidence="11">Biosynthesis of nicotinic acid protein 4</fullName>
    </alternativeName>
    <alternativeName>
        <fullName evidence="11">Kynurenine 3-hydroxylase</fullName>
    </alternativeName>
</protein>
<evidence type="ECO:0000256" key="6">
    <source>
        <dbReference type="ARBA" id="ARBA00022857"/>
    </source>
</evidence>
<feature type="transmembrane region" description="Helical" evidence="12">
    <location>
        <begin position="12"/>
        <end position="33"/>
    </location>
</feature>
<keyword evidence="8 11" id="KW-0503">Monooxygenase</keyword>